<organism evidence="1">
    <name type="scientific">marine sediment metagenome</name>
    <dbReference type="NCBI Taxonomy" id="412755"/>
    <lineage>
        <taxon>unclassified sequences</taxon>
        <taxon>metagenomes</taxon>
        <taxon>ecological metagenomes</taxon>
    </lineage>
</organism>
<dbReference type="AlphaFoldDB" id="A0A0F9H056"/>
<accession>A0A0F9H056</accession>
<sequence>MKVINSAGIIIDWLLKHKTTHENAGVDEINLASLLGLTAPFVEVEELGTATYDDVQDYINFFGDR</sequence>
<name>A0A0F9H056_9ZZZZ</name>
<protein>
    <submittedName>
        <fullName evidence="1">Uncharacterized protein</fullName>
    </submittedName>
</protein>
<evidence type="ECO:0000313" key="1">
    <source>
        <dbReference type="EMBL" id="KKL68717.1"/>
    </source>
</evidence>
<feature type="non-terminal residue" evidence="1">
    <location>
        <position position="65"/>
    </location>
</feature>
<gene>
    <name evidence="1" type="ORF">LCGC14_2122160</name>
</gene>
<comment type="caution">
    <text evidence="1">The sequence shown here is derived from an EMBL/GenBank/DDBJ whole genome shotgun (WGS) entry which is preliminary data.</text>
</comment>
<reference evidence="1" key="1">
    <citation type="journal article" date="2015" name="Nature">
        <title>Complex archaea that bridge the gap between prokaryotes and eukaryotes.</title>
        <authorList>
            <person name="Spang A."/>
            <person name="Saw J.H."/>
            <person name="Jorgensen S.L."/>
            <person name="Zaremba-Niedzwiedzka K."/>
            <person name="Martijn J."/>
            <person name="Lind A.E."/>
            <person name="van Eijk R."/>
            <person name="Schleper C."/>
            <person name="Guy L."/>
            <person name="Ettema T.J."/>
        </authorList>
    </citation>
    <scope>NUCLEOTIDE SEQUENCE</scope>
</reference>
<proteinExistence type="predicted"/>
<dbReference type="EMBL" id="LAZR01026445">
    <property type="protein sequence ID" value="KKL68717.1"/>
    <property type="molecule type" value="Genomic_DNA"/>
</dbReference>